<feature type="region of interest" description="Disordered" evidence="1">
    <location>
        <begin position="1"/>
        <end position="26"/>
    </location>
</feature>
<sequence length="159" mass="17644">MVDVRADRRGHPAGTAHFTGERPRPAGHLARRARRLMGTLPVFRWRLAPDGYATYRQLRALGLRPGGQQVAAQVERPRRCRGPLVAYLYRIEHAKPVRPMTPARWAALAKANTARRTCPKCRRDAGYVIPTSLGMCPACAFPDNAPEGASWNSSPHTAR</sequence>
<dbReference type="Proteomes" id="UP000010931">
    <property type="component" value="Unassembled WGS sequence"/>
</dbReference>
<keyword evidence="3" id="KW-1185">Reference proteome</keyword>
<reference evidence="2 3" key="1">
    <citation type="journal article" date="2011" name="Plasmid">
        <title>Streptomyces turgidiscabies Car8 contains a modular pathogenicity island that shares virulence genes with other actinobacterial plant pathogens.</title>
        <authorList>
            <person name="Huguet-Tapia J.C."/>
            <person name="Badger J.H."/>
            <person name="Loria R."/>
            <person name="Pettis G.S."/>
        </authorList>
    </citation>
    <scope>NUCLEOTIDE SEQUENCE [LARGE SCALE GENOMIC DNA]</scope>
    <source>
        <strain evidence="2 3">Car8</strain>
    </source>
</reference>
<dbReference type="NCBIfam" id="NF041638">
    <property type="entry name" value="QRL_CxxC_CxxC"/>
    <property type="match status" value="1"/>
</dbReference>
<accession>L7FIA2</accession>
<protein>
    <submittedName>
        <fullName evidence="2">Uncharacterized protein</fullName>
    </submittedName>
</protein>
<evidence type="ECO:0000256" key="1">
    <source>
        <dbReference type="SAM" id="MobiDB-lite"/>
    </source>
</evidence>
<evidence type="ECO:0000313" key="2">
    <source>
        <dbReference type="EMBL" id="ELP70914.1"/>
    </source>
</evidence>
<dbReference type="AlphaFoldDB" id="L7FIA2"/>
<organism evidence="2 3">
    <name type="scientific">Streptomyces turgidiscabies (strain Car8)</name>
    <dbReference type="NCBI Taxonomy" id="698760"/>
    <lineage>
        <taxon>Bacteria</taxon>
        <taxon>Bacillati</taxon>
        <taxon>Actinomycetota</taxon>
        <taxon>Actinomycetes</taxon>
        <taxon>Kitasatosporales</taxon>
        <taxon>Streptomycetaceae</taxon>
        <taxon>Streptomyces</taxon>
    </lineage>
</organism>
<feature type="compositionally biased region" description="Basic and acidic residues" evidence="1">
    <location>
        <begin position="1"/>
        <end position="10"/>
    </location>
</feature>
<proteinExistence type="predicted"/>
<gene>
    <name evidence="2" type="ORF">STRTUCAR8_07879</name>
</gene>
<dbReference type="PATRIC" id="fig|698760.3.peg.451"/>
<comment type="caution">
    <text evidence="2">The sequence shown here is derived from an EMBL/GenBank/DDBJ whole genome shotgun (WGS) entry which is preliminary data.</text>
</comment>
<dbReference type="InterPro" id="IPR048142">
    <property type="entry name" value="QRL_CxxC_CxxC"/>
</dbReference>
<dbReference type="STRING" id="85558.T45_05748"/>
<dbReference type="EMBL" id="AEJB01000028">
    <property type="protein sequence ID" value="ELP70914.1"/>
    <property type="molecule type" value="Genomic_DNA"/>
</dbReference>
<evidence type="ECO:0000313" key="3">
    <source>
        <dbReference type="Proteomes" id="UP000010931"/>
    </source>
</evidence>
<name>L7FIA2_STRT8</name>